<feature type="active site" description="Nucleophile" evidence="2">
    <location>
        <position position="121"/>
    </location>
</feature>
<feature type="short sequence motif" description="GXGXXG" evidence="2">
    <location>
        <begin position="90"/>
        <end position="95"/>
    </location>
</feature>
<dbReference type="Proteomes" id="UP000680815">
    <property type="component" value="Unassembled WGS sequence"/>
</dbReference>
<protein>
    <submittedName>
        <fullName evidence="4">Patatin-like phospholipase family protein</fullName>
    </submittedName>
</protein>
<evidence type="ECO:0000313" key="5">
    <source>
        <dbReference type="Proteomes" id="UP000680815"/>
    </source>
</evidence>
<dbReference type="InterPro" id="IPR016035">
    <property type="entry name" value="Acyl_Trfase/lysoPLipase"/>
</dbReference>
<evidence type="ECO:0000313" key="4">
    <source>
        <dbReference type="EMBL" id="MBP0463725.1"/>
    </source>
</evidence>
<dbReference type="Pfam" id="PF01734">
    <property type="entry name" value="Patatin"/>
    <property type="match status" value="1"/>
</dbReference>
<evidence type="ECO:0000256" key="2">
    <source>
        <dbReference type="PROSITE-ProRule" id="PRU01161"/>
    </source>
</evidence>
<accession>A0ABS4AQU4</accession>
<dbReference type="Gene3D" id="3.40.1090.10">
    <property type="entry name" value="Cytosolic phospholipase A2 catalytic domain"/>
    <property type="match status" value="1"/>
</dbReference>
<name>A0ABS4AQU4_9PROT</name>
<feature type="short sequence motif" description="DGA/G" evidence="2">
    <location>
        <begin position="265"/>
        <end position="267"/>
    </location>
</feature>
<feature type="short sequence motif" description="GXSXG" evidence="2">
    <location>
        <begin position="119"/>
        <end position="123"/>
    </location>
</feature>
<keyword evidence="5" id="KW-1185">Reference proteome</keyword>
<reference evidence="4 5" key="1">
    <citation type="submission" date="2021-03" db="EMBL/GenBank/DDBJ databases">
        <authorList>
            <person name="So Y."/>
        </authorList>
    </citation>
    <scope>NUCLEOTIDE SEQUENCE [LARGE SCALE GENOMIC DNA]</scope>
    <source>
        <strain evidence="4 5">PWR1</strain>
    </source>
</reference>
<evidence type="ECO:0000259" key="3">
    <source>
        <dbReference type="PROSITE" id="PS51635"/>
    </source>
</evidence>
<dbReference type="InterPro" id="IPR002641">
    <property type="entry name" value="PNPLA_dom"/>
</dbReference>
<proteinExistence type="predicted"/>
<dbReference type="PROSITE" id="PS51635">
    <property type="entry name" value="PNPLA"/>
    <property type="match status" value="1"/>
</dbReference>
<sequence>MTAILPARRALLAGALGACAMPERGPPVPADVVRRASVLGLPNERFCVTDPTDVPRVAQEFNLAGRRQRIRFGLGPRDPLPDGHIIAFSGGGENGAFGAGLACGWTAHGTRPDFNLVTGISTGALTAPLVFAGIHRDPDLRAAYTDITAADVLEQRGLLAALLDDAVADSAPLARTIARFLDETLLAEVAAAYLGGRQCIICTTNLDAQRPIGWNLGAIAASGHPRALDLARQVLLASAAIPGIFPPVMIDVTVDGRPFQEMHVDGGTYAQAYLYPPGLAADREERVRLGLSPPRVTAYVVRNGRLAPQGAPVRRRAFSIASQAISTLIGASGVNDIFRIQAAGATRNIAFRLAHIEDDFTGREGEPFEQAYLRTLFDYGFAKARRGYPWKDTLPA</sequence>
<feature type="active site" description="Proton acceptor" evidence="2">
    <location>
        <position position="265"/>
    </location>
</feature>
<keyword evidence="2" id="KW-0442">Lipid degradation</keyword>
<keyword evidence="2" id="KW-0378">Hydrolase</keyword>
<dbReference type="SUPFAM" id="SSF52151">
    <property type="entry name" value="FabD/lysophospholipase-like"/>
    <property type="match status" value="1"/>
</dbReference>
<dbReference type="RefSeq" id="WP_209351106.1">
    <property type="nucleotide sequence ID" value="NZ_JAGIYZ010000005.1"/>
</dbReference>
<feature type="domain" description="PNPLA" evidence="3">
    <location>
        <begin position="86"/>
        <end position="281"/>
    </location>
</feature>
<keyword evidence="1 2" id="KW-0443">Lipid metabolism</keyword>
<gene>
    <name evidence="4" type="ORF">J5Y09_07365</name>
</gene>
<evidence type="ECO:0000256" key="1">
    <source>
        <dbReference type="ARBA" id="ARBA00023098"/>
    </source>
</evidence>
<comment type="caution">
    <text evidence="4">The sequence shown here is derived from an EMBL/GenBank/DDBJ whole genome shotgun (WGS) entry which is preliminary data.</text>
</comment>
<dbReference type="EMBL" id="JAGIYZ010000005">
    <property type="protein sequence ID" value="MBP0463725.1"/>
    <property type="molecule type" value="Genomic_DNA"/>
</dbReference>
<organism evidence="4 5">
    <name type="scientific">Roseomonas nitratireducens</name>
    <dbReference type="NCBI Taxonomy" id="2820810"/>
    <lineage>
        <taxon>Bacteria</taxon>
        <taxon>Pseudomonadati</taxon>
        <taxon>Pseudomonadota</taxon>
        <taxon>Alphaproteobacteria</taxon>
        <taxon>Acetobacterales</taxon>
        <taxon>Roseomonadaceae</taxon>
        <taxon>Roseomonas</taxon>
    </lineage>
</organism>